<reference evidence="1" key="1">
    <citation type="submission" date="2015-10" db="EMBL/GenBank/DDBJ databases">
        <authorList>
            <person name="Martinez-Garcia P.J."/>
            <person name="Crepeau M.W."/>
            <person name="Puiu D."/>
            <person name="Gonzalez-Ibeas D."/>
            <person name="Whalen J."/>
            <person name="Stevens K."/>
            <person name="Paul R."/>
            <person name="Butterfield T."/>
            <person name="Britton M."/>
            <person name="Reagan R."/>
            <person name="Chakraborty S."/>
            <person name="Walawage S.L."/>
            <person name="Vasquez-Gross H.A."/>
            <person name="Cardeno C."/>
            <person name="Famula R."/>
            <person name="Pratt K."/>
            <person name="Kuruganti S."/>
            <person name="Aradhya M.K."/>
            <person name="Leslie C.A."/>
            <person name="Dandekar A.M."/>
            <person name="Salzberg S.L."/>
            <person name="Wegrzyn J.L."/>
            <person name="Langley C.H."/>
            <person name="Neale D.B."/>
        </authorList>
    </citation>
    <scope>NUCLEOTIDE SEQUENCE</scope>
    <source>
        <tissue evidence="1">Leaves</tissue>
    </source>
</reference>
<dbReference type="CDD" id="cd07821">
    <property type="entry name" value="PYR_PYL_RCAR_like"/>
    <property type="match status" value="1"/>
</dbReference>
<dbReference type="EMBL" id="LIHL02000011">
    <property type="protein sequence ID" value="KAF5456455.1"/>
    <property type="molecule type" value="Genomic_DNA"/>
</dbReference>
<dbReference type="InterPro" id="IPR023393">
    <property type="entry name" value="START-like_dom_sf"/>
</dbReference>
<dbReference type="InterPro" id="IPR019587">
    <property type="entry name" value="Polyketide_cyclase/dehydratase"/>
</dbReference>
<accession>A0A833TWJ8</accession>
<dbReference type="SUPFAM" id="SSF55961">
    <property type="entry name" value="Bet v1-like"/>
    <property type="match status" value="1"/>
</dbReference>
<dbReference type="AlphaFoldDB" id="A0A833TWJ8"/>
<evidence type="ECO:0000313" key="1">
    <source>
        <dbReference type="EMBL" id="KAF5456455.1"/>
    </source>
</evidence>
<organism evidence="1 2">
    <name type="scientific">Juglans regia</name>
    <name type="common">English walnut</name>
    <dbReference type="NCBI Taxonomy" id="51240"/>
    <lineage>
        <taxon>Eukaryota</taxon>
        <taxon>Viridiplantae</taxon>
        <taxon>Streptophyta</taxon>
        <taxon>Embryophyta</taxon>
        <taxon>Tracheophyta</taxon>
        <taxon>Spermatophyta</taxon>
        <taxon>Magnoliopsida</taxon>
        <taxon>eudicotyledons</taxon>
        <taxon>Gunneridae</taxon>
        <taxon>Pentapetalae</taxon>
        <taxon>rosids</taxon>
        <taxon>fabids</taxon>
        <taxon>Fagales</taxon>
        <taxon>Juglandaceae</taxon>
        <taxon>Juglans</taxon>
    </lineage>
</organism>
<dbReference type="InterPro" id="IPR053249">
    <property type="entry name" value="LFS"/>
</dbReference>
<reference evidence="1" key="2">
    <citation type="submission" date="2020-03" db="EMBL/GenBank/DDBJ databases">
        <title>Walnut 2.0.</title>
        <authorList>
            <person name="Marrano A."/>
            <person name="Britton M."/>
            <person name="Zimin A.V."/>
            <person name="Zaini P.A."/>
            <person name="Workman R."/>
            <person name="Puiu D."/>
            <person name="Bianco L."/>
            <person name="Allen B.J."/>
            <person name="Troggio M."/>
            <person name="Leslie C.A."/>
            <person name="Timp W."/>
            <person name="Dendekar A."/>
            <person name="Salzberg S.L."/>
            <person name="Neale D.B."/>
        </authorList>
    </citation>
    <scope>NUCLEOTIDE SEQUENCE</scope>
    <source>
        <tissue evidence="1">Leaves</tissue>
    </source>
</reference>
<evidence type="ECO:0000313" key="2">
    <source>
        <dbReference type="Proteomes" id="UP000619265"/>
    </source>
</evidence>
<sequence length="241" mass="26923">MEAPAQPKWVENLTAELKIATAEEAWPFLEDYCNLAKFAPDVIDTSHLVEGICNQPGLVRYCAATATKVWDGRMESKKLWVHEKLNKIDPIKKSLSYDVTENNVGIKTLVGTCSVYPISTESKQGCMLQWSFVADPIPGWEQDEFASFIQAMLTSMAKNIEDTITAKKKKTEDPKTLSSMAKSIEDILTAEKKKTEDPQTLSFIQAMLSSISKNIEDILTAEKKKTEALMKAEDPQLLSIN</sequence>
<name>A0A833TWJ8_JUGRE</name>
<dbReference type="PANTHER" id="PTHR33789">
    <property type="entry name" value="LACHRYMATORY-FACTOR SYNTHASE"/>
    <property type="match status" value="1"/>
</dbReference>
<evidence type="ECO:0008006" key="3">
    <source>
        <dbReference type="Google" id="ProtNLM"/>
    </source>
</evidence>
<dbReference type="Proteomes" id="UP000619265">
    <property type="component" value="Unassembled WGS sequence"/>
</dbReference>
<dbReference type="PANTHER" id="PTHR33789:SF11">
    <property type="entry name" value="OS05G0202300 PROTEIN"/>
    <property type="match status" value="1"/>
</dbReference>
<gene>
    <name evidence="1" type="ORF">F2P56_025938</name>
</gene>
<dbReference type="Gramene" id="Jr11_26640_p1">
    <property type="protein sequence ID" value="cds.Jr11_26640_p1"/>
    <property type="gene ID" value="Jr11_26640"/>
</dbReference>
<protein>
    <recommendedName>
        <fullName evidence="3">Lachrymatory-factor synthase-like</fullName>
    </recommendedName>
</protein>
<comment type="caution">
    <text evidence="1">The sequence shown here is derived from an EMBL/GenBank/DDBJ whole genome shotgun (WGS) entry which is preliminary data.</text>
</comment>
<dbReference type="Gene3D" id="3.30.530.20">
    <property type="match status" value="1"/>
</dbReference>
<dbReference type="GO" id="GO:0004864">
    <property type="term" value="F:protein phosphatase inhibitor activity"/>
    <property type="evidence" value="ECO:0007669"/>
    <property type="project" value="UniProtKB-ARBA"/>
</dbReference>
<dbReference type="Pfam" id="PF10604">
    <property type="entry name" value="Polyketide_cyc2"/>
    <property type="match status" value="1"/>
</dbReference>
<proteinExistence type="predicted"/>